<dbReference type="SUPFAM" id="SSF56176">
    <property type="entry name" value="FAD-binding/transporter-associated domain-like"/>
    <property type="match status" value="1"/>
</dbReference>
<dbReference type="PROSITE" id="PS00862">
    <property type="entry name" value="OX2_COVAL_FAD"/>
    <property type="match status" value="1"/>
</dbReference>
<dbReference type="PROSITE" id="PS51387">
    <property type="entry name" value="FAD_PCMH"/>
    <property type="match status" value="1"/>
</dbReference>
<evidence type="ECO:0000256" key="2">
    <source>
        <dbReference type="ARBA" id="ARBA00005466"/>
    </source>
</evidence>
<dbReference type="RefSeq" id="WP_182606870.1">
    <property type="nucleotide sequence ID" value="NZ_VKHT01000472.1"/>
</dbReference>
<dbReference type="GO" id="GO:0016491">
    <property type="term" value="F:oxidoreductase activity"/>
    <property type="evidence" value="ECO:0007669"/>
    <property type="project" value="UniProtKB-KW"/>
</dbReference>
<dbReference type="Gene3D" id="3.30.465.10">
    <property type="match status" value="1"/>
</dbReference>
<evidence type="ECO:0000256" key="3">
    <source>
        <dbReference type="ARBA" id="ARBA00022630"/>
    </source>
</evidence>
<evidence type="ECO:0000259" key="6">
    <source>
        <dbReference type="PROSITE" id="PS51387"/>
    </source>
</evidence>
<sequence>MTTTHEHSAPTAHGDAAYRAATRVFNLAAPVTPADAVTAHTVEEVRAAIHRARARGLGVRVHATGHAAATARPMDDALLIRTDLRGDVEIDVHRRIARVPAGTRWGAVIEAAARHGLAAPHGSSPTVGVVGYLLNGGLSMYARHTGLAANSLRAVELVTADGTSCRTDDRSHPELFWALRGGGGGLGVVTAVEVALFPVAAVVTGAAFWPAGEARRLLPLWRAWAEHAPDEATTSVRIMNLPKVPEVPAALSAGPVLCLDGLVVAPAEDGITTALRRADELLAPLRAVAEPIMDTWHRAGPTAVAETHMDPADPVPVLGDHMLLEDPGDEGIAEFLRVTADHPRPALTVAELRQLGGALGRPVAGAGALGHLDARYAYSGAGVPGFAGGPEEIRAHCERVRRALSPWDTGRTAPTFVARADQPRGHLDTGAILAADRIRACVDPDGLFRGDIAPDCSASR</sequence>
<dbReference type="EMBL" id="VKHT01000472">
    <property type="protein sequence ID" value="MBB0245375.1"/>
    <property type="molecule type" value="Genomic_DNA"/>
</dbReference>
<comment type="similarity">
    <text evidence="2">Belongs to the oxygen-dependent FAD-linked oxidoreductase family.</text>
</comment>
<evidence type="ECO:0000313" key="7">
    <source>
        <dbReference type="EMBL" id="MBB0245375.1"/>
    </source>
</evidence>
<dbReference type="PANTHER" id="PTHR42973:SF39">
    <property type="entry name" value="FAD-BINDING PCMH-TYPE DOMAIN-CONTAINING PROTEIN"/>
    <property type="match status" value="1"/>
</dbReference>
<dbReference type="InterPro" id="IPR036318">
    <property type="entry name" value="FAD-bd_PCMH-like_sf"/>
</dbReference>
<proteinExistence type="inferred from homology"/>
<feature type="domain" description="FAD-binding PCMH-type" evidence="6">
    <location>
        <begin position="29"/>
        <end position="199"/>
    </location>
</feature>
<dbReference type="InterPro" id="IPR016169">
    <property type="entry name" value="FAD-bd_PCMH_sub2"/>
</dbReference>
<protein>
    <submittedName>
        <fullName evidence="7">FAD-binding protein</fullName>
    </submittedName>
</protein>
<name>A0A7W3TEU7_9ACTN</name>
<evidence type="ECO:0000256" key="5">
    <source>
        <dbReference type="ARBA" id="ARBA00023002"/>
    </source>
</evidence>
<reference evidence="8" key="1">
    <citation type="submission" date="2019-10" db="EMBL/GenBank/DDBJ databases">
        <title>Streptomyces sp. nov., a novel actinobacterium isolated from alkaline environment.</title>
        <authorList>
            <person name="Golinska P."/>
        </authorList>
    </citation>
    <scope>NUCLEOTIDE SEQUENCE [LARGE SCALE GENOMIC DNA]</scope>
    <source>
        <strain evidence="8">DSM 42118</strain>
    </source>
</reference>
<dbReference type="Pfam" id="PF01565">
    <property type="entry name" value="FAD_binding_4"/>
    <property type="match status" value="1"/>
</dbReference>
<dbReference type="InterPro" id="IPR050416">
    <property type="entry name" value="FAD-linked_Oxidoreductase"/>
</dbReference>
<dbReference type="InterPro" id="IPR016166">
    <property type="entry name" value="FAD-bd_PCMH"/>
</dbReference>
<evidence type="ECO:0000313" key="8">
    <source>
        <dbReference type="Proteomes" id="UP000538929"/>
    </source>
</evidence>
<keyword evidence="5" id="KW-0560">Oxidoreductase</keyword>
<dbReference type="PANTHER" id="PTHR42973">
    <property type="entry name" value="BINDING OXIDOREDUCTASE, PUTATIVE (AFU_ORTHOLOGUE AFUA_1G17690)-RELATED"/>
    <property type="match status" value="1"/>
</dbReference>
<accession>A0A7W3TEU7</accession>
<dbReference type="Gene3D" id="3.30.43.10">
    <property type="entry name" value="Uridine Diphospho-n-acetylenolpyruvylglucosamine Reductase, domain 2"/>
    <property type="match status" value="1"/>
</dbReference>
<comment type="caution">
    <text evidence="7">The sequence shown here is derived from an EMBL/GenBank/DDBJ whole genome shotgun (WGS) entry which is preliminary data.</text>
</comment>
<dbReference type="GO" id="GO:0071949">
    <property type="term" value="F:FAD binding"/>
    <property type="evidence" value="ECO:0007669"/>
    <property type="project" value="InterPro"/>
</dbReference>
<dbReference type="InterPro" id="IPR006094">
    <property type="entry name" value="Oxid_FAD_bind_N"/>
</dbReference>
<dbReference type="Proteomes" id="UP000538929">
    <property type="component" value="Unassembled WGS sequence"/>
</dbReference>
<organism evidence="7 8">
    <name type="scientific">Streptomyces alkaliphilus</name>
    <dbReference type="NCBI Taxonomy" id="1472722"/>
    <lineage>
        <taxon>Bacteria</taxon>
        <taxon>Bacillati</taxon>
        <taxon>Actinomycetota</taxon>
        <taxon>Actinomycetes</taxon>
        <taxon>Kitasatosporales</taxon>
        <taxon>Streptomycetaceae</taxon>
        <taxon>Streptomyces</taxon>
    </lineage>
</organism>
<dbReference type="AlphaFoldDB" id="A0A7W3TEU7"/>
<dbReference type="Gene3D" id="3.40.462.20">
    <property type="match status" value="1"/>
</dbReference>
<dbReference type="InterPro" id="IPR016167">
    <property type="entry name" value="FAD-bd_PCMH_sub1"/>
</dbReference>
<keyword evidence="3" id="KW-0285">Flavoprotein</keyword>
<evidence type="ECO:0000256" key="4">
    <source>
        <dbReference type="ARBA" id="ARBA00022827"/>
    </source>
</evidence>
<comment type="cofactor">
    <cofactor evidence="1">
        <name>FAD</name>
        <dbReference type="ChEBI" id="CHEBI:57692"/>
    </cofactor>
</comment>
<keyword evidence="8" id="KW-1185">Reference proteome</keyword>
<evidence type="ECO:0000256" key="1">
    <source>
        <dbReference type="ARBA" id="ARBA00001974"/>
    </source>
</evidence>
<keyword evidence="4" id="KW-0274">FAD</keyword>
<gene>
    <name evidence="7" type="ORF">FNQ90_15025</name>
</gene>
<dbReference type="InterPro" id="IPR006093">
    <property type="entry name" value="Oxy_OxRdtase_FAD_BS"/>
</dbReference>